<name>A0ABU2YJ68_9FLAO</name>
<keyword evidence="1" id="KW-1133">Transmembrane helix</keyword>
<evidence type="ECO:0000313" key="2">
    <source>
        <dbReference type="EMBL" id="MDT0557852.1"/>
    </source>
</evidence>
<comment type="caution">
    <text evidence="2">The sequence shown here is derived from an EMBL/GenBank/DDBJ whole genome shotgun (WGS) entry which is preliminary data.</text>
</comment>
<gene>
    <name evidence="2" type="ORF">RM697_04295</name>
</gene>
<sequence>MSDEKSLSDDLNDMLGDAKEGAKKAADKASEFAGDAAEKAKELASDAKEKASEFADDAKDKFNEFTGDAKEVLSDGKNVAIIAHITLIGWIIAIVMNGGDKKSEFASFYIRQVLGIFIVALVCSIIPIINLFAWILPLAMWLMSLVSAIGGKQKPVFLLGEQFQDWFKSL</sequence>
<keyword evidence="1" id="KW-0812">Transmembrane</keyword>
<protein>
    <submittedName>
        <fullName evidence="2">DUF883 domain-containing protein</fullName>
    </submittedName>
</protein>
<evidence type="ECO:0000313" key="3">
    <source>
        <dbReference type="Proteomes" id="UP001259492"/>
    </source>
</evidence>
<keyword evidence="1" id="KW-0472">Membrane</keyword>
<dbReference type="Proteomes" id="UP001259492">
    <property type="component" value="Unassembled WGS sequence"/>
</dbReference>
<proteinExistence type="predicted"/>
<evidence type="ECO:0000256" key="1">
    <source>
        <dbReference type="SAM" id="Phobius"/>
    </source>
</evidence>
<reference evidence="2 3" key="1">
    <citation type="submission" date="2023-09" db="EMBL/GenBank/DDBJ databases">
        <authorList>
            <person name="Rey-Velasco X."/>
        </authorList>
    </citation>
    <scope>NUCLEOTIDE SEQUENCE [LARGE SCALE GENOMIC DNA]</scope>
    <source>
        <strain evidence="2 3">W332</strain>
    </source>
</reference>
<organism evidence="2 3">
    <name type="scientific">Microcosmobacter mediterraneus</name>
    <dbReference type="NCBI Taxonomy" id="3075607"/>
    <lineage>
        <taxon>Bacteria</taxon>
        <taxon>Pseudomonadati</taxon>
        <taxon>Bacteroidota</taxon>
        <taxon>Flavobacteriia</taxon>
        <taxon>Flavobacteriales</taxon>
        <taxon>Flavobacteriaceae</taxon>
        <taxon>Microcosmobacter</taxon>
    </lineage>
</organism>
<dbReference type="EMBL" id="JAVRIA010000002">
    <property type="protein sequence ID" value="MDT0557852.1"/>
    <property type="molecule type" value="Genomic_DNA"/>
</dbReference>
<feature type="transmembrane region" description="Helical" evidence="1">
    <location>
        <begin position="108"/>
        <end position="128"/>
    </location>
</feature>
<dbReference type="Gene3D" id="1.10.287.700">
    <property type="entry name" value="Helix hairpin bin"/>
    <property type="match status" value="1"/>
</dbReference>
<feature type="transmembrane region" description="Helical" evidence="1">
    <location>
        <begin position="79"/>
        <end position="96"/>
    </location>
</feature>
<keyword evidence="3" id="KW-1185">Reference proteome</keyword>
<accession>A0ABU2YJ68</accession>
<dbReference type="RefSeq" id="WP_311426627.1">
    <property type="nucleotide sequence ID" value="NZ_JAVRIA010000002.1"/>
</dbReference>